<evidence type="ECO:0000256" key="10">
    <source>
        <dbReference type="ARBA" id="ARBA00048898"/>
    </source>
</evidence>
<feature type="binding site" evidence="12">
    <location>
        <position position="111"/>
    </location>
    <ligand>
        <name>substrate</name>
    </ligand>
</feature>
<gene>
    <name evidence="16" type="ORF">MSAN_00645900</name>
</gene>
<feature type="binding site" evidence="12">
    <location>
        <begin position="55"/>
        <end position="58"/>
    </location>
    <ligand>
        <name>substrate</name>
    </ligand>
</feature>
<keyword evidence="7" id="KW-0319">Glycerol metabolism</keyword>
<reference evidence="16" key="1">
    <citation type="submission" date="2020-05" db="EMBL/GenBank/DDBJ databases">
        <title>Mycena genomes resolve the evolution of fungal bioluminescence.</title>
        <authorList>
            <person name="Tsai I.J."/>
        </authorList>
    </citation>
    <scope>NUCLEOTIDE SEQUENCE</scope>
    <source>
        <strain evidence="16">160909Yilan</strain>
    </source>
</reference>
<keyword evidence="5" id="KW-0547">Nucleotide-binding</keyword>
<evidence type="ECO:0000256" key="2">
    <source>
        <dbReference type="ARBA" id="ARBA00004778"/>
    </source>
</evidence>
<evidence type="ECO:0000256" key="8">
    <source>
        <dbReference type="ARBA" id="ARBA00022840"/>
    </source>
</evidence>
<feature type="domain" description="DhaK" evidence="15">
    <location>
        <begin position="10"/>
        <end position="352"/>
    </location>
</feature>
<evidence type="ECO:0000256" key="6">
    <source>
        <dbReference type="ARBA" id="ARBA00022777"/>
    </source>
</evidence>
<dbReference type="InterPro" id="IPR012734">
    <property type="entry name" value="DhaK_ATP"/>
</dbReference>
<evidence type="ECO:0000313" key="16">
    <source>
        <dbReference type="EMBL" id="KAF7370156.1"/>
    </source>
</evidence>
<dbReference type="Proteomes" id="UP000623467">
    <property type="component" value="Unassembled WGS sequence"/>
</dbReference>
<dbReference type="FunFam" id="1.25.40.340:FF:000001">
    <property type="entry name" value="Dihydroxyacetone kinase 1"/>
    <property type="match status" value="1"/>
</dbReference>
<feature type="domain" description="DhaL" evidence="14">
    <location>
        <begin position="389"/>
        <end position="587"/>
    </location>
</feature>
<comment type="caution">
    <text evidence="16">The sequence shown here is derived from an EMBL/GenBank/DDBJ whole genome shotgun (WGS) entry which is preliminary data.</text>
</comment>
<evidence type="ECO:0000256" key="7">
    <source>
        <dbReference type="ARBA" id="ARBA00022798"/>
    </source>
</evidence>
<dbReference type="Gene3D" id="1.25.40.340">
    <property type="match status" value="1"/>
</dbReference>
<dbReference type="InterPro" id="IPR036117">
    <property type="entry name" value="DhaL_dom_sf"/>
</dbReference>
<evidence type="ECO:0000256" key="13">
    <source>
        <dbReference type="SAM" id="MobiDB-lite"/>
    </source>
</evidence>
<dbReference type="GO" id="GO:0019588">
    <property type="term" value="P:anaerobic glycerol catabolic process"/>
    <property type="evidence" value="ECO:0007669"/>
    <property type="project" value="UniProtKB-UniPathway"/>
</dbReference>
<evidence type="ECO:0000256" key="4">
    <source>
        <dbReference type="ARBA" id="ARBA00022679"/>
    </source>
</evidence>
<evidence type="ECO:0000256" key="3">
    <source>
        <dbReference type="ARBA" id="ARBA00008757"/>
    </source>
</evidence>
<keyword evidence="8" id="KW-0067">ATP-binding</keyword>
<organism evidence="16 17">
    <name type="scientific">Mycena sanguinolenta</name>
    <dbReference type="NCBI Taxonomy" id="230812"/>
    <lineage>
        <taxon>Eukaryota</taxon>
        <taxon>Fungi</taxon>
        <taxon>Dikarya</taxon>
        <taxon>Basidiomycota</taxon>
        <taxon>Agaricomycotina</taxon>
        <taxon>Agaricomycetes</taxon>
        <taxon>Agaricomycetidae</taxon>
        <taxon>Agaricales</taxon>
        <taxon>Marasmiineae</taxon>
        <taxon>Mycenaceae</taxon>
        <taxon>Mycena</taxon>
    </lineage>
</organism>
<dbReference type="AlphaFoldDB" id="A0A8H6Z4F1"/>
<dbReference type="Gene3D" id="3.30.1180.20">
    <property type="entry name" value="Dihydroxyacetone kinase, domain 2"/>
    <property type="match status" value="1"/>
</dbReference>
<dbReference type="PANTHER" id="PTHR28629">
    <property type="entry name" value="TRIOKINASE/FMN CYCLASE"/>
    <property type="match status" value="1"/>
</dbReference>
<evidence type="ECO:0000256" key="12">
    <source>
        <dbReference type="PIRSR" id="PIRSR612734-2"/>
    </source>
</evidence>
<dbReference type="SUPFAM" id="SSF101473">
    <property type="entry name" value="DhaL-like"/>
    <property type="match status" value="1"/>
</dbReference>
<evidence type="ECO:0000256" key="5">
    <source>
        <dbReference type="ARBA" id="ARBA00022741"/>
    </source>
</evidence>
<dbReference type="GO" id="GO:0005524">
    <property type="term" value="F:ATP binding"/>
    <property type="evidence" value="ECO:0007669"/>
    <property type="project" value="UniProtKB-KW"/>
</dbReference>
<feature type="binding site" evidence="12">
    <location>
        <position position="106"/>
    </location>
    <ligand>
        <name>substrate</name>
    </ligand>
</feature>
<dbReference type="NCBIfam" id="TIGR02361">
    <property type="entry name" value="dak_ATP"/>
    <property type="match status" value="1"/>
</dbReference>
<feature type="region of interest" description="Disordered" evidence="13">
    <location>
        <begin position="357"/>
        <end position="379"/>
    </location>
</feature>
<dbReference type="GO" id="GO:0004371">
    <property type="term" value="F:glycerone kinase activity"/>
    <property type="evidence" value="ECO:0007669"/>
    <property type="project" value="UniProtKB-EC"/>
</dbReference>
<dbReference type="PANTHER" id="PTHR28629:SF14">
    <property type="entry name" value="DIHYDROXYACETONE KINASE 1"/>
    <property type="match status" value="1"/>
</dbReference>
<evidence type="ECO:0000259" key="15">
    <source>
        <dbReference type="PROSITE" id="PS51481"/>
    </source>
</evidence>
<dbReference type="InterPro" id="IPR004006">
    <property type="entry name" value="DhaK_dom"/>
</dbReference>
<keyword evidence="17" id="KW-1185">Reference proteome</keyword>
<dbReference type="GO" id="GO:0005829">
    <property type="term" value="C:cytosol"/>
    <property type="evidence" value="ECO:0007669"/>
    <property type="project" value="TreeGrafter"/>
</dbReference>
<dbReference type="GO" id="GO:0050354">
    <property type="term" value="F:triokinase activity"/>
    <property type="evidence" value="ECO:0007669"/>
    <property type="project" value="UniProtKB-EC"/>
</dbReference>
<dbReference type="InterPro" id="IPR050861">
    <property type="entry name" value="Dihydroxyacetone_Kinase"/>
</dbReference>
<comment type="pathway">
    <text evidence="2">Polyol metabolism; glycerol fermentation; glycerone phosphate from glycerol (oxidative route): step 2/2.</text>
</comment>
<comment type="similarity">
    <text evidence="3">Belongs to the dihydroxyacetone kinase (DAK) family.</text>
</comment>
<dbReference type="Gene3D" id="3.40.50.10440">
    <property type="entry name" value="Dihydroxyacetone kinase, domain 1"/>
    <property type="match status" value="1"/>
</dbReference>
<evidence type="ECO:0000256" key="11">
    <source>
        <dbReference type="PIRSR" id="PIRSR612734-1"/>
    </source>
</evidence>
<dbReference type="EMBL" id="JACAZH010000004">
    <property type="protein sequence ID" value="KAF7370156.1"/>
    <property type="molecule type" value="Genomic_DNA"/>
</dbReference>
<keyword evidence="4" id="KW-0808">Transferase</keyword>
<comment type="catalytic activity">
    <reaction evidence="10">
        <text>dihydroxyacetone + ATP = dihydroxyacetone phosphate + ADP + H(+)</text>
        <dbReference type="Rhea" id="RHEA:15773"/>
        <dbReference type="ChEBI" id="CHEBI:15378"/>
        <dbReference type="ChEBI" id="CHEBI:16016"/>
        <dbReference type="ChEBI" id="CHEBI:30616"/>
        <dbReference type="ChEBI" id="CHEBI:57642"/>
        <dbReference type="ChEBI" id="CHEBI:456216"/>
        <dbReference type="EC" id="2.7.1.29"/>
    </reaction>
</comment>
<dbReference type="SMART" id="SM01120">
    <property type="entry name" value="Dak2"/>
    <property type="match status" value="1"/>
</dbReference>
<comment type="catalytic activity">
    <reaction evidence="9">
        <text>D-glyceraldehyde + ATP = D-glyceraldehyde 3-phosphate + ADP + H(+)</text>
        <dbReference type="Rhea" id="RHEA:13941"/>
        <dbReference type="ChEBI" id="CHEBI:15378"/>
        <dbReference type="ChEBI" id="CHEBI:17378"/>
        <dbReference type="ChEBI" id="CHEBI:30616"/>
        <dbReference type="ChEBI" id="CHEBI:59776"/>
        <dbReference type="ChEBI" id="CHEBI:456216"/>
        <dbReference type="EC" id="2.7.1.28"/>
    </reaction>
</comment>
<evidence type="ECO:0000256" key="9">
    <source>
        <dbReference type="ARBA" id="ARBA00047974"/>
    </source>
</evidence>
<dbReference type="Pfam" id="PF02733">
    <property type="entry name" value="Dak1"/>
    <property type="match status" value="1"/>
</dbReference>
<keyword evidence="6 16" id="KW-0418">Kinase</keyword>
<comment type="function">
    <text evidence="1">Catalyzes both the phosphorylation of dihydroxyacetone and of glyceraldehyde.</text>
</comment>
<evidence type="ECO:0000259" key="14">
    <source>
        <dbReference type="PROSITE" id="PS51480"/>
    </source>
</evidence>
<dbReference type="OrthoDB" id="1724672at2759"/>
<feature type="active site" description="Tele-hemiaminal-histidine intermediate" evidence="11">
    <location>
        <position position="225"/>
    </location>
</feature>
<sequence>MALQKHLLNDPDTLVVDSLTGLCAVNNQLSFDPPNKVVYKSKLDRSKVALICGGGSGHEPSHAGFVGEGMLSAAVCGNVFASPNSSQVRRGIDLVENDAGTLILVKNYTGDILNFGLAAEQYAAEHAEKSNKVKFLVVGDDVAVGKTQGGIVGRRGLAGVVLVYKIAGALAAQGGTLDEVYSVAEWTAGRIGTIGVGLEHCHVPGTAPPSSHLSPTEIEIGLGIHNEAGNKRLTPVPPLTELIPLLIDYIASTTDAERGFLPFKNDGSDEVVLLVNNLGGMSELEIGGIVRAARDELHKRQIGVRRVLAGTRVSICPASPSLSFFSPRADDSTANAVKLLALLDAPAQTPGWKWNSAAPPITPTPLAPAATASTTSRSSAARIAAPQPAEFLAAMQRACAAIAAAEPEITRMDTIAGDGDCGLTLKAGAQGVEKAIKAGGITGTDLAADVVAVAKVAENEMGGTSGALYSIFFSALAQGLQSSANGATTVTPELWGSALSEALTKLYTYTRARPPSRTLVDPLAAFVEAFSSAGFAAAVKAAAAAAEHTKDVDAKAGRSAYVDTAVLRGEKVPDPGAWGVKTILEAL</sequence>
<proteinExistence type="inferred from homology"/>
<evidence type="ECO:0000256" key="1">
    <source>
        <dbReference type="ARBA" id="ARBA00003264"/>
    </source>
</evidence>
<dbReference type="PROSITE" id="PS51481">
    <property type="entry name" value="DHAK"/>
    <property type="match status" value="1"/>
</dbReference>
<dbReference type="UniPathway" id="UPA00617">
    <property type="reaction ID" value="UER00669"/>
</dbReference>
<dbReference type="SUPFAM" id="SSF82549">
    <property type="entry name" value="DAK1/DegV-like"/>
    <property type="match status" value="1"/>
</dbReference>
<dbReference type="Pfam" id="PF02734">
    <property type="entry name" value="Dak2"/>
    <property type="match status" value="1"/>
</dbReference>
<accession>A0A8H6Z4F1</accession>
<dbReference type="InterPro" id="IPR004007">
    <property type="entry name" value="DhaL_dom"/>
</dbReference>
<dbReference type="PROSITE" id="PS51480">
    <property type="entry name" value="DHAL"/>
    <property type="match status" value="1"/>
</dbReference>
<feature type="compositionally biased region" description="Low complexity" evidence="13">
    <location>
        <begin position="367"/>
        <end position="379"/>
    </location>
</feature>
<name>A0A8H6Z4F1_9AGAR</name>
<protein>
    <submittedName>
        <fullName evidence="16">Dihydroxyacetone kinase</fullName>
    </submittedName>
</protein>
<dbReference type="FunFam" id="3.40.50.10440:FF:000001">
    <property type="entry name" value="Dihydroxyacetone kinase, DhaK subunit"/>
    <property type="match status" value="1"/>
</dbReference>
<dbReference type="FunFam" id="3.30.1180.20:FF:000001">
    <property type="entry name" value="Dihydroxyacetone kinase 1"/>
    <property type="match status" value="1"/>
</dbReference>
<evidence type="ECO:0000313" key="17">
    <source>
        <dbReference type="Proteomes" id="UP000623467"/>
    </source>
</evidence>